<evidence type="ECO:0000259" key="2">
    <source>
        <dbReference type="PROSITE" id="PS50144"/>
    </source>
</evidence>
<dbReference type="InterPro" id="IPR008974">
    <property type="entry name" value="TRAF-like"/>
</dbReference>
<dbReference type="EMBL" id="JBICBT010000748">
    <property type="protein sequence ID" value="KAL3102831.1"/>
    <property type="molecule type" value="Genomic_DNA"/>
</dbReference>
<dbReference type="InterPro" id="IPR002083">
    <property type="entry name" value="MATH/TRAF_dom"/>
</dbReference>
<dbReference type="SUPFAM" id="SSF54695">
    <property type="entry name" value="POZ domain"/>
    <property type="match status" value="1"/>
</dbReference>
<dbReference type="AlphaFoldDB" id="A0ABD2KIT5"/>
<dbReference type="SMART" id="SM00061">
    <property type="entry name" value="MATH"/>
    <property type="match status" value="1"/>
</dbReference>
<dbReference type="Proteomes" id="UP001620626">
    <property type="component" value="Unassembled WGS sequence"/>
</dbReference>
<name>A0ABD2KIT5_9BILA</name>
<dbReference type="PANTHER" id="PTHR45774:SF3">
    <property type="entry name" value="BTB (POZ) DOMAIN-CONTAINING 2B-RELATED"/>
    <property type="match status" value="1"/>
</dbReference>
<dbReference type="SMART" id="SM00225">
    <property type="entry name" value="BTB"/>
    <property type="match status" value="1"/>
</dbReference>
<dbReference type="InterPro" id="IPR011705">
    <property type="entry name" value="BACK"/>
</dbReference>
<keyword evidence="4" id="KW-1185">Reference proteome</keyword>
<dbReference type="Pfam" id="PF00651">
    <property type="entry name" value="BTB"/>
    <property type="match status" value="1"/>
</dbReference>
<dbReference type="InterPro" id="IPR011333">
    <property type="entry name" value="SKP1/BTB/POZ_sf"/>
</dbReference>
<dbReference type="Pfam" id="PF07707">
    <property type="entry name" value="BACK"/>
    <property type="match status" value="1"/>
</dbReference>
<dbReference type="PANTHER" id="PTHR45774">
    <property type="entry name" value="BTB/POZ DOMAIN-CONTAINING"/>
    <property type="match status" value="1"/>
</dbReference>
<dbReference type="InterPro" id="IPR000210">
    <property type="entry name" value="BTB/POZ_dom"/>
</dbReference>
<evidence type="ECO:0008006" key="5">
    <source>
        <dbReference type="Google" id="ProtNLM"/>
    </source>
</evidence>
<organism evidence="3 4">
    <name type="scientific">Heterodera trifolii</name>
    <dbReference type="NCBI Taxonomy" id="157864"/>
    <lineage>
        <taxon>Eukaryota</taxon>
        <taxon>Metazoa</taxon>
        <taxon>Ecdysozoa</taxon>
        <taxon>Nematoda</taxon>
        <taxon>Chromadorea</taxon>
        <taxon>Rhabditida</taxon>
        <taxon>Tylenchina</taxon>
        <taxon>Tylenchomorpha</taxon>
        <taxon>Tylenchoidea</taxon>
        <taxon>Heteroderidae</taxon>
        <taxon>Heteroderinae</taxon>
        <taxon>Heterodera</taxon>
    </lineage>
</organism>
<comment type="caution">
    <text evidence="3">The sequence shown here is derived from an EMBL/GenBank/DDBJ whole genome shotgun (WGS) entry which is preliminary data.</text>
</comment>
<dbReference type="Gene3D" id="1.25.40.420">
    <property type="match status" value="1"/>
</dbReference>
<protein>
    <recommendedName>
        <fullName evidence="5">BTB domain-containing protein</fullName>
    </recommendedName>
</protein>
<dbReference type="PROSITE" id="PS50144">
    <property type="entry name" value="MATH"/>
    <property type="match status" value="1"/>
</dbReference>
<sequence length="437" mass="49880">MALSPKSKLDNLADRMKVLLSMGDGADIHFLVGEEKELFRAHKCILMTASEVFKAMFHFDNENTKTEAFSAELSNSVEVPDVKAAAFRVMLSFIYADDFSELDGDNALAVLYAAKKYGVDGLIFQCLQIPIQNLPNVFMAYAQARLFDLEEAFSHQCLLYICQNAEALFRSEEFFVIDQKLLCELFERDQLEISNEFEIWKTALRWADEKCRQNAIECSAENRRSALGPALFKIRFPLISTEQFSQIIVPSGVLTVEEMFELYHFKCHPNSRDVPLKFSCQVRISDWNISVGSRGTLALEIEEFSEFVREGFGSEHYSESAVFIRGFPWKILAEIQMEGNRKWLGFSLWCTAPKRGPIWSCECSATFRIVSQSFGAKIFARKSDHIFDNKSTIQGFENFITLSELMDSEKGLYDKNEDLVTLAIDVIVKEGKMDKSF</sequence>
<evidence type="ECO:0000313" key="4">
    <source>
        <dbReference type="Proteomes" id="UP001620626"/>
    </source>
</evidence>
<dbReference type="SUPFAM" id="SSF49599">
    <property type="entry name" value="TRAF domain-like"/>
    <property type="match status" value="1"/>
</dbReference>
<proteinExistence type="predicted"/>
<evidence type="ECO:0000259" key="1">
    <source>
        <dbReference type="PROSITE" id="PS50097"/>
    </source>
</evidence>
<gene>
    <name evidence="3" type="ORF">niasHT_027729</name>
</gene>
<reference evidence="3 4" key="1">
    <citation type="submission" date="2024-10" db="EMBL/GenBank/DDBJ databases">
        <authorList>
            <person name="Kim D."/>
        </authorList>
    </citation>
    <scope>NUCLEOTIDE SEQUENCE [LARGE SCALE GENOMIC DNA]</scope>
    <source>
        <strain evidence="3">BH-2024</strain>
    </source>
</reference>
<dbReference type="Pfam" id="PF22486">
    <property type="entry name" value="MATH_2"/>
    <property type="match status" value="1"/>
</dbReference>
<dbReference type="PROSITE" id="PS50097">
    <property type="entry name" value="BTB"/>
    <property type="match status" value="1"/>
</dbReference>
<dbReference type="Gene3D" id="3.30.710.10">
    <property type="entry name" value="Potassium Channel Kv1.1, Chain A"/>
    <property type="match status" value="1"/>
</dbReference>
<dbReference type="Gene3D" id="2.60.210.10">
    <property type="entry name" value="Apoptosis, Tumor Necrosis Factor Receptor Associated Protein 2, Chain A"/>
    <property type="match status" value="1"/>
</dbReference>
<feature type="domain" description="BTB" evidence="1">
    <location>
        <begin position="26"/>
        <end position="103"/>
    </location>
</feature>
<dbReference type="SMART" id="SM00875">
    <property type="entry name" value="BACK"/>
    <property type="match status" value="1"/>
</dbReference>
<accession>A0ABD2KIT5</accession>
<evidence type="ECO:0000313" key="3">
    <source>
        <dbReference type="EMBL" id="KAL3102831.1"/>
    </source>
</evidence>
<feature type="domain" description="MATH" evidence="2">
    <location>
        <begin position="294"/>
        <end position="424"/>
    </location>
</feature>